<feature type="binding site" evidence="3">
    <location>
        <position position="295"/>
    </location>
    <ligand>
        <name>Mg(2+)</name>
        <dbReference type="ChEBI" id="CHEBI:18420"/>
        <label>1</label>
    </ligand>
</feature>
<dbReference type="PANTHER" id="PTHR16222:SF24">
    <property type="entry name" value="ADP-RIBOSYLHYDROLASE ARH3"/>
    <property type="match status" value="1"/>
</dbReference>
<dbReference type="InterPro" id="IPR005502">
    <property type="entry name" value="Ribosyl_crysJ1"/>
</dbReference>
<feature type="binding site" evidence="3">
    <location>
        <position position="293"/>
    </location>
    <ligand>
        <name>Mg(2+)</name>
        <dbReference type="ChEBI" id="CHEBI:18420"/>
        <label>1</label>
    </ligand>
</feature>
<dbReference type="SUPFAM" id="SSF101478">
    <property type="entry name" value="ADP-ribosylglycohydrolase"/>
    <property type="match status" value="1"/>
</dbReference>
<name>A0A8J4DLK4_9ACTN</name>
<dbReference type="GO" id="GO:0016787">
    <property type="term" value="F:hydrolase activity"/>
    <property type="evidence" value="ECO:0007669"/>
    <property type="project" value="UniProtKB-KW"/>
</dbReference>
<reference evidence="4" key="1">
    <citation type="submission" date="2021-01" db="EMBL/GenBank/DDBJ databases">
        <title>Whole genome shotgun sequence of Spirilliplanes yamanashiensis NBRC 15828.</title>
        <authorList>
            <person name="Komaki H."/>
            <person name="Tamura T."/>
        </authorList>
    </citation>
    <scope>NUCLEOTIDE SEQUENCE</scope>
    <source>
        <strain evidence="4">NBRC 15828</strain>
    </source>
</reference>
<evidence type="ECO:0000313" key="4">
    <source>
        <dbReference type="EMBL" id="GIJ06086.1"/>
    </source>
</evidence>
<protein>
    <submittedName>
        <fullName evidence="4">ADP-ribosylglycohydrolase</fullName>
    </submittedName>
</protein>
<accession>A0A8J4DLK4</accession>
<dbReference type="AlphaFoldDB" id="A0A8J4DLK4"/>
<sequence length="362" mass="37287">MGVEGRAGQEAYRSRVRGCLVGGAVGDALGAPVEFRSLAAIRAEHGPDGVRDLIPGADGVAVVTDDTQMTLFTAEGLIRAGVRADRGICHPPSVVHQAYLRWLATQELPGPPEQPSGWLAGQAFLYARRAPGNACLSGLAGGTMGTPEAPRNPDSKGCGAVMRSAPFGLIPWRSPEQAFDLAAECAVQTHGHPTGYLAAGVFAAIVRFLLDGHDLAGAVAATLPVLAARPGHEETTAALRAALAAAERPPSAEAVEALGGGWVAEEALAIGVYAALAAPPRAALLLSVNHSGDSDSTGSICGNLLGAEHGETALPPDWVAEIEGRGVILQVADDLAAEFTQSGQLHGDWGPHTRWKRRYPGG</sequence>
<proteinExistence type="inferred from homology"/>
<gene>
    <name evidence="4" type="ORF">Sya03_54380</name>
</gene>
<dbReference type="GO" id="GO:0046872">
    <property type="term" value="F:metal ion binding"/>
    <property type="evidence" value="ECO:0007669"/>
    <property type="project" value="UniProtKB-KW"/>
</dbReference>
<dbReference type="InterPro" id="IPR050792">
    <property type="entry name" value="ADP-ribosylglycohydrolase"/>
</dbReference>
<dbReference type="EMBL" id="BOOY01000038">
    <property type="protein sequence ID" value="GIJ06086.1"/>
    <property type="molecule type" value="Genomic_DNA"/>
</dbReference>
<feature type="binding site" evidence="3">
    <location>
        <position position="65"/>
    </location>
    <ligand>
        <name>Mg(2+)</name>
        <dbReference type="ChEBI" id="CHEBI:18420"/>
        <label>1</label>
    </ligand>
</feature>
<dbReference type="InterPro" id="IPR036705">
    <property type="entry name" value="Ribosyl_crysJ1_sf"/>
</dbReference>
<evidence type="ECO:0000313" key="5">
    <source>
        <dbReference type="Proteomes" id="UP000652013"/>
    </source>
</evidence>
<evidence type="ECO:0000256" key="2">
    <source>
        <dbReference type="ARBA" id="ARBA00022801"/>
    </source>
</evidence>
<feature type="binding site" evidence="3">
    <location>
        <position position="296"/>
    </location>
    <ligand>
        <name>Mg(2+)</name>
        <dbReference type="ChEBI" id="CHEBI:18420"/>
        <label>1</label>
    </ligand>
</feature>
<comment type="similarity">
    <text evidence="1">Belongs to the ADP-ribosylglycohydrolase family.</text>
</comment>
<dbReference type="RefSeq" id="WP_203941276.1">
    <property type="nucleotide sequence ID" value="NZ_BAAAGJ010000014.1"/>
</dbReference>
<dbReference type="PANTHER" id="PTHR16222">
    <property type="entry name" value="ADP-RIBOSYLGLYCOHYDROLASE"/>
    <property type="match status" value="1"/>
</dbReference>
<dbReference type="Gene3D" id="1.10.4080.10">
    <property type="entry name" value="ADP-ribosylation/Crystallin J1"/>
    <property type="match status" value="1"/>
</dbReference>
<feature type="binding site" evidence="3">
    <location>
        <position position="66"/>
    </location>
    <ligand>
        <name>Mg(2+)</name>
        <dbReference type="ChEBI" id="CHEBI:18420"/>
        <label>1</label>
    </ligand>
</feature>
<keyword evidence="2" id="KW-0378">Hydrolase</keyword>
<keyword evidence="5" id="KW-1185">Reference proteome</keyword>
<comment type="caution">
    <text evidence="4">The sequence shown here is derived from an EMBL/GenBank/DDBJ whole genome shotgun (WGS) entry which is preliminary data.</text>
</comment>
<dbReference type="Proteomes" id="UP000652013">
    <property type="component" value="Unassembled WGS sequence"/>
</dbReference>
<dbReference type="Pfam" id="PF03747">
    <property type="entry name" value="ADP_ribosyl_GH"/>
    <property type="match status" value="1"/>
</dbReference>
<comment type="cofactor">
    <cofactor evidence="3">
        <name>Mg(2+)</name>
        <dbReference type="ChEBI" id="CHEBI:18420"/>
    </cofactor>
    <text evidence="3">Binds 2 magnesium ions per subunit.</text>
</comment>
<feature type="binding site" evidence="3">
    <location>
        <position position="64"/>
    </location>
    <ligand>
        <name>Mg(2+)</name>
        <dbReference type="ChEBI" id="CHEBI:18420"/>
        <label>1</label>
    </ligand>
</feature>
<organism evidence="4 5">
    <name type="scientific">Spirilliplanes yamanashiensis</name>
    <dbReference type="NCBI Taxonomy" id="42233"/>
    <lineage>
        <taxon>Bacteria</taxon>
        <taxon>Bacillati</taxon>
        <taxon>Actinomycetota</taxon>
        <taxon>Actinomycetes</taxon>
        <taxon>Micromonosporales</taxon>
        <taxon>Micromonosporaceae</taxon>
        <taxon>Spirilliplanes</taxon>
    </lineage>
</organism>
<evidence type="ECO:0000256" key="1">
    <source>
        <dbReference type="ARBA" id="ARBA00010702"/>
    </source>
</evidence>
<evidence type="ECO:0000256" key="3">
    <source>
        <dbReference type="PIRSR" id="PIRSR605502-1"/>
    </source>
</evidence>
<keyword evidence="3" id="KW-0460">Magnesium</keyword>
<keyword evidence="3" id="KW-0479">Metal-binding</keyword>